<dbReference type="EMBL" id="VSSQ01000344">
    <property type="protein sequence ID" value="MPL91945.1"/>
    <property type="molecule type" value="Genomic_DNA"/>
</dbReference>
<evidence type="ECO:0000256" key="2">
    <source>
        <dbReference type="SAM" id="Phobius"/>
    </source>
</evidence>
<evidence type="ECO:0000313" key="3">
    <source>
        <dbReference type="EMBL" id="MPL91945.1"/>
    </source>
</evidence>
<keyword evidence="2" id="KW-0812">Transmembrane</keyword>
<accession>A0A644VL09</accession>
<organism evidence="3">
    <name type="scientific">bioreactor metagenome</name>
    <dbReference type="NCBI Taxonomy" id="1076179"/>
    <lineage>
        <taxon>unclassified sequences</taxon>
        <taxon>metagenomes</taxon>
        <taxon>ecological metagenomes</taxon>
    </lineage>
</organism>
<keyword evidence="2" id="KW-1133">Transmembrane helix</keyword>
<feature type="region of interest" description="Disordered" evidence="1">
    <location>
        <begin position="36"/>
        <end position="90"/>
    </location>
</feature>
<keyword evidence="2" id="KW-0472">Membrane</keyword>
<gene>
    <name evidence="3" type="ORF">SDC9_38032</name>
</gene>
<evidence type="ECO:0000256" key="1">
    <source>
        <dbReference type="SAM" id="MobiDB-lite"/>
    </source>
</evidence>
<name>A0A644VL09_9ZZZZ</name>
<protein>
    <submittedName>
        <fullName evidence="3">Uncharacterized protein</fullName>
    </submittedName>
</protein>
<dbReference type="AlphaFoldDB" id="A0A644VL09"/>
<proteinExistence type="predicted"/>
<sequence>MSTNNFQILFKNKIITSALFLIMISVAVFTGCKEKKTDDHDHAPGTHIEADEHKHSVGDGHDHSKHEKETKHVEGDGHVHGSEHTETNKR</sequence>
<reference evidence="3" key="1">
    <citation type="submission" date="2019-08" db="EMBL/GenBank/DDBJ databases">
        <authorList>
            <person name="Kucharzyk K."/>
            <person name="Murdoch R.W."/>
            <person name="Higgins S."/>
            <person name="Loffler F."/>
        </authorList>
    </citation>
    <scope>NUCLEOTIDE SEQUENCE</scope>
</reference>
<comment type="caution">
    <text evidence="3">The sequence shown here is derived from an EMBL/GenBank/DDBJ whole genome shotgun (WGS) entry which is preliminary data.</text>
</comment>
<feature type="transmembrane region" description="Helical" evidence="2">
    <location>
        <begin position="14"/>
        <end position="32"/>
    </location>
</feature>